<feature type="transmembrane region" description="Helical" evidence="24">
    <location>
        <begin position="796"/>
        <end position="817"/>
    </location>
</feature>
<keyword evidence="6" id="KW-1003">Cell membrane</keyword>
<dbReference type="EMBL" id="JAULSY010000088">
    <property type="protein sequence ID" value="KAK0666422.1"/>
    <property type="molecule type" value="Genomic_DNA"/>
</dbReference>
<dbReference type="GO" id="GO:0006740">
    <property type="term" value="P:NADPH regeneration"/>
    <property type="evidence" value="ECO:0007669"/>
    <property type="project" value="TreeGrafter"/>
</dbReference>
<evidence type="ECO:0000256" key="3">
    <source>
        <dbReference type="ARBA" id="ARBA00005624"/>
    </source>
</evidence>
<evidence type="ECO:0000256" key="15">
    <source>
        <dbReference type="ARBA" id="ARBA00022990"/>
    </source>
</evidence>
<dbReference type="InterPro" id="IPR008143">
    <property type="entry name" value="Ala_DH/PNT_CS2"/>
</dbReference>
<feature type="domain" description="Alanine dehydrogenase/pyridine nucleotide transhydrogenase NAD(H)-binding" evidence="25">
    <location>
        <begin position="281"/>
        <end position="445"/>
    </location>
</feature>
<keyword evidence="16" id="KW-0520">NAD</keyword>
<evidence type="ECO:0000313" key="28">
    <source>
        <dbReference type="Proteomes" id="UP001174997"/>
    </source>
</evidence>
<feature type="transmembrane region" description="Helical" evidence="24">
    <location>
        <begin position="891"/>
        <end position="909"/>
    </location>
</feature>
<evidence type="ECO:0000256" key="24">
    <source>
        <dbReference type="SAM" id="Phobius"/>
    </source>
</evidence>
<dbReference type="AlphaFoldDB" id="A0AA39Z9M0"/>
<feature type="transmembrane region" description="Helical" evidence="24">
    <location>
        <begin position="683"/>
        <end position="700"/>
    </location>
</feature>
<keyword evidence="12" id="KW-0809">Transit peptide</keyword>
<comment type="function">
    <text evidence="20">The transhydrogenation between NADH and NADP is coupled to respiration and ATP hydrolysis and functions as a proton pump across the membrane. May play a role in reactive oxygen species (ROS) detoxification in the adrenal gland.</text>
</comment>
<evidence type="ECO:0000256" key="5">
    <source>
        <dbReference type="ARBA" id="ARBA00012943"/>
    </source>
</evidence>
<evidence type="ECO:0000259" key="25">
    <source>
        <dbReference type="SMART" id="SM01002"/>
    </source>
</evidence>
<comment type="subunit">
    <text evidence="4">Homodimer.</text>
</comment>
<sequence length="1139" mass="118758">MSRSLLQPALACNAASCRPRPYQRSRPVERASRPSLTAAVVARAFDFAPVRAGNGSTAVISQKAWHSTRTAGSDRPSSASLSLALPKAQSLQLVRHASVLSGIPAKPSARSPMAAYSTEATAVLPPTTPYSKLTVGVPRETYPNERRVALTPQNVALLLKKGFSQVLVEKGAGAEADFLDDAYAAAGATLVDDASAVWKGADVVLKVRGPSVEETDQAREGQTVISFLQPAQNKALVEKLAARKATSFAMDLIPRISRAQVFDALSSMANIAGYKAVLEASNNFGRFLTGQVTAAGKIPPCKVLVIGAGVAGLSAIATARRLGAIVRGFDTRPAAREQVQSLGAEFIEVEIEEDGSGAGGYAKEMSKEFIEAEMKLFTEQAREVDIIITTALIPGRPAPKLITKAMIEIMKPGSVIVDLAAEAGGNCEKTEPGKLITYKDVKIIGYTDFPSRLPTQSSTLYSNNITKFFLSMAPKDKEFGIDLTDEVVRGAIVTQEGRILPPAPRPAPPPAPTAASTTAKEVEVVALTPWQKATREVSLITGGMGSVVALGKFTTPLFMGNAFTFALASLIGYRVVWNVAPALHSPLMSVTNAISGMVGVGGLFILGGGYLPETIPQAFGAASVLLAFVNIGGGFVITKRMLDMFRRATDPPEYPWLYGIPALVFGGGFLAAASSGAAGLVQAGYLVSSILCITSISGLASQTTARMGNMLGILGVVSGVLASLLAVGFTPEVLAQFGGLATIGTVLGFLIGKRITPTDLPQTVAALHSVVGLAAVLTSIGSVMADVADLSMLHMVTGYLGVLIGGITFTGSIVAFLKLAGKMSSKPLRLPGRHAVNAGLLTANVATMGAFVTMAPGAPLIAAGALAANTVLSFVKGYTTTAAIGGADMPVVITVLNAYSGFALVAEGFMLNNPLLTTVGALIGVSGSILSYVMCVAMNRSLVNVLFGGISAPTTSDYKIEGSVTQTNVEETADALTNAESVIIVVGYGMAVAKAQYAISDITQMLRSKGIKVRFAIHPVAGRMPGQCNVLLAEANVPYDIVLEMDEINDDFGETDLTLVIGANDTVNPIALEPGSPIAGMPVLHAWKSKQVIVMKRGLASGYADVPNPMFYMPGTRMLFGDARVTTEAIKAAIDARFK</sequence>
<comment type="similarity">
    <text evidence="3">In the N-terminal section; belongs to the AlaDH/PNT family.</text>
</comment>
<keyword evidence="15" id="KW-0007">Acetylation</keyword>
<comment type="similarity">
    <text evidence="21">In the C-terminal section; belongs to the PNT beta subunit family.</text>
</comment>
<dbReference type="GO" id="GO:0008750">
    <property type="term" value="F:proton-translocating NAD(P)+ transhydrogenase activity"/>
    <property type="evidence" value="ECO:0007669"/>
    <property type="project" value="UniProtKB-EC"/>
</dbReference>
<evidence type="ECO:0000259" key="26">
    <source>
        <dbReference type="SMART" id="SM01003"/>
    </source>
</evidence>
<reference evidence="27" key="1">
    <citation type="submission" date="2023-06" db="EMBL/GenBank/DDBJ databases">
        <title>Genome-scale phylogeny and comparative genomics of the fungal order Sordariales.</title>
        <authorList>
            <consortium name="Lawrence Berkeley National Laboratory"/>
            <person name="Hensen N."/>
            <person name="Bonometti L."/>
            <person name="Westerberg I."/>
            <person name="Brannstrom I.O."/>
            <person name="Guillou S."/>
            <person name="Cros-Aarteil S."/>
            <person name="Calhoun S."/>
            <person name="Haridas S."/>
            <person name="Kuo A."/>
            <person name="Mondo S."/>
            <person name="Pangilinan J."/>
            <person name="Riley R."/>
            <person name="Labutti K."/>
            <person name="Andreopoulos B."/>
            <person name="Lipzen A."/>
            <person name="Chen C."/>
            <person name="Yanf M."/>
            <person name="Daum C."/>
            <person name="Ng V."/>
            <person name="Clum A."/>
            <person name="Steindorff A."/>
            <person name="Ohm R."/>
            <person name="Martin F."/>
            <person name="Silar P."/>
            <person name="Natvig D."/>
            <person name="Lalanne C."/>
            <person name="Gautier V."/>
            <person name="Ament-Velasquez S.L."/>
            <person name="Kruys A."/>
            <person name="Hutchinson M.I."/>
            <person name="Powell A.J."/>
            <person name="Barry K."/>
            <person name="Miller A.N."/>
            <person name="Grigoriev I.V."/>
            <person name="Debuchy R."/>
            <person name="Gladieux P."/>
            <person name="Thoren M.H."/>
            <person name="Johannesson H."/>
        </authorList>
    </citation>
    <scope>NUCLEOTIDE SEQUENCE</scope>
    <source>
        <strain evidence="27">CBS 307.81</strain>
    </source>
</reference>
<keyword evidence="14 24" id="KW-1133">Transmembrane helix</keyword>
<dbReference type="GO" id="GO:0005743">
    <property type="term" value="C:mitochondrial inner membrane"/>
    <property type="evidence" value="ECO:0007669"/>
    <property type="project" value="UniProtKB-SubCell"/>
</dbReference>
<feature type="transmembrane region" description="Helical" evidence="24">
    <location>
        <begin position="733"/>
        <end position="752"/>
    </location>
</feature>
<dbReference type="PANTHER" id="PTHR10160">
    <property type="entry name" value="NAD(P) TRANSHYDROGENASE"/>
    <property type="match status" value="1"/>
</dbReference>
<feature type="transmembrane region" description="Helical" evidence="24">
    <location>
        <begin position="657"/>
        <end position="677"/>
    </location>
</feature>
<keyword evidence="11" id="KW-0521">NADP</keyword>
<evidence type="ECO:0000256" key="14">
    <source>
        <dbReference type="ARBA" id="ARBA00022989"/>
    </source>
</evidence>
<dbReference type="FunFam" id="3.40.50.720:FF:000028">
    <property type="entry name" value="NAD(P) transhydrogenase subunit alpha"/>
    <property type="match status" value="1"/>
</dbReference>
<evidence type="ECO:0000256" key="13">
    <source>
        <dbReference type="ARBA" id="ARBA00022967"/>
    </source>
</evidence>
<evidence type="ECO:0000256" key="2">
    <source>
        <dbReference type="ARBA" id="ARBA00004429"/>
    </source>
</evidence>
<dbReference type="InterPro" id="IPR029035">
    <property type="entry name" value="DHS-like_NAD/FAD-binding_dom"/>
</dbReference>
<feature type="transmembrane region" description="Helical" evidence="24">
    <location>
        <begin position="915"/>
        <end position="937"/>
    </location>
</feature>
<comment type="subcellular location">
    <subcellularLocation>
        <location evidence="2">Cell inner membrane</location>
        <topology evidence="2">Multi-pass membrane protein</topology>
    </subcellularLocation>
    <subcellularLocation>
        <location evidence="1">Mitochondrion inner membrane</location>
        <topology evidence="1">Multi-pass membrane protein</topology>
        <orientation evidence="1">Matrix side</orientation>
    </subcellularLocation>
</comment>
<dbReference type="PROSITE" id="PS00836">
    <property type="entry name" value="ALADH_PNT_1"/>
    <property type="match status" value="1"/>
</dbReference>
<dbReference type="PROSITE" id="PS00837">
    <property type="entry name" value="ALADH_PNT_2"/>
    <property type="match status" value="1"/>
</dbReference>
<keyword evidence="10" id="KW-0999">Mitochondrion inner membrane</keyword>
<evidence type="ECO:0000256" key="7">
    <source>
        <dbReference type="ARBA" id="ARBA00022519"/>
    </source>
</evidence>
<evidence type="ECO:0000256" key="1">
    <source>
        <dbReference type="ARBA" id="ARBA00004292"/>
    </source>
</evidence>
<dbReference type="SUPFAM" id="SSF52283">
    <property type="entry name" value="Formate/glycerate dehydrogenase catalytic domain-like"/>
    <property type="match status" value="1"/>
</dbReference>
<evidence type="ECO:0000256" key="12">
    <source>
        <dbReference type="ARBA" id="ARBA00022946"/>
    </source>
</evidence>
<keyword evidence="9" id="KW-0547">Nucleotide-binding</keyword>
<name>A0AA39Z9M0_9PEZI</name>
<evidence type="ECO:0000256" key="4">
    <source>
        <dbReference type="ARBA" id="ARBA00011738"/>
    </source>
</evidence>
<dbReference type="SUPFAM" id="SSF51735">
    <property type="entry name" value="NAD(P)-binding Rossmann-fold domains"/>
    <property type="match status" value="1"/>
</dbReference>
<evidence type="ECO:0000256" key="22">
    <source>
        <dbReference type="ARBA" id="ARBA00074145"/>
    </source>
</evidence>
<gene>
    <name evidence="27" type="ORF">QBC41DRAFT_256166</name>
</gene>
<proteinExistence type="inferred from homology"/>
<feature type="domain" description="Alanine dehydrogenase/pyridine nucleotide transhydrogenase N-terminal" evidence="26">
    <location>
        <begin position="136"/>
        <end position="272"/>
    </location>
</feature>
<dbReference type="InterPro" id="IPR026255">
    <property type="entry name" value="NADP_transhyd_a"/>
</dbReference>
<keyword evidence="7" id="KW-0997">Cell inner membrane</keyword>
<dbReference type="InterPro" id="IPR036291">
    <property type="entry name" value="NAD(P)-bd_dom_sf"/>
</dbReference>
<dbReference type="GO" id="GO:0050661">
    <property type="term" value="F:NADP binding"/>
    <property type="evidence" value="ECO:0007669"/>
    <property type="project" value="TreeGrafter"/>
</dbReference>
<dbReference type="Proteomes" id="UP001174997">
    <property type="component" value="Unassembled WGS sequence"/>
</dbReference>
<feature type="transmembrane region" description="Helical" evidence="24">
    <location>
        <begin position="557"/>
        <end position="577"/>
    </location>
</feature>
<evidence type="ECO:0000256" key="11">
    <source>
        <dbReference type="ARBA" id="ARBA00022857"/>
    </source>
</evidence>
<feature type="transmembrane region" description="Helical" evidence="24">
    <location>
        <begin position="861"/>
        <end position="879"/>
    </location>
</feature>
<evidence type="ECO:0000256" key="23">
    <source>
        <dbReference type="ARBA" id="ARBA00079255"/>
    </source>
</evidence>
<dbReference type="Pfam" id="PF01262">
    <property type="entry name" value="AlaDh_PNT_C"/>
    <property type="match status" value="1"/>
</dbReference>
<dbReference type="NCBIfam" id="TIGR00561">
    <property type="entry name" value="pntA"/>
    <property type="match status" value="1"/>
</dbReference>
<dbReference type="SMART" id="SM01003">
    <property type="entry name" value="AlaDh_PNT_N"/>
    <property type="match status" value="1"/>
</dbReference>
<dbReference type="Pfam" id="PF12769">
    <property type="entry name" value="PNTB_4TM"/>
    <property type="match status" value="1"/>
</dbReference>
<dbReference type="SUPFAM" id="SSF52467">
    <property type="entry name" value="DHS-like NAD/FAD-binding domain"/>
    <property type="match status" value="1"/>
</dbReference>
<protein>
    <recommendedName>
        <fullName evidence="22">NAD(P) transhydrogenase, mitochondrial</fullName>
        <ecNumber evidence="5">7.1.1.1</ecNumber>
    </recommendedName>
    <alternativeName>
        <fullName evidence="23">Nicotinamide nucleotide transhydrogenase</fullName>
    </alternativeName>
</protein>
<evidence type="ECO:0000256" key="17">
    <source>
        <dbReference type="ARBA" id="ARBA00023128"/>
    </source>
</evidence>
<evidence type="ECO:0000256" key="20">
    <source>
        <dbReference type="ARBA" id="ARBA00054910"/>
    </source>
</evidence>
<dbReference type="FunFam" id="3.40.50.1220:FF:000002">
    <property type="entry name" value="NAD(P) transhydrogenase subunit beta"/>
    <property type="match status" value="1"/>
</dbReference>
<feature type="transmembrane region" description="Helical" evidence="24">
    <location>
        <begin position="589"/>
        <end position="611"/>
    </location>
</feature>
<dbReference type="GO" id="GO:0005886">
    <property type="term" value="C:plasma membrane"/>
    <property type="evidence" value="ECO:0007669"/>
    <property type="project" value="UniProtKB-SubCell"/>
</dbReference>
<evidence type="ECO:0000256" key="8">
    <source>
        <dbReference type="ARBA" id="ARBA00022692"/>
    </source>
</evidence>
<dbReference type="Gene3D" id="3.40.50.720">
    <property type="entry name" value="NAD(P)-binding Rossmann-like Domain"/>
    <property type="match status" value="2"/>
</dbReference>
<evidence type="ECO:0000313" key="27">
    <source>
        <dbReference type="EMBL" id="KAK0666422.1"/>
    </source>
</evidence>
<dbReference type="InterPro" id="IPR007886">
    <property type="entry name" value="AlaDH/PNT_N"/>
</dbReference>
<keyword evidence="8 24" id="KW-0812">Transmembrane</keyword>
<feature type="transmembrane region" description="Helical" evidence="24">
    <location>
        <begin position="764"/>
        <end position="784"/>
    </location>
</feature>
<dbReference type="InterPro" id="IPR024605">
    <property type="entry name" value="NADP_transhyd_a_C"/>
</dbReference>
<feature type="transmembrane region" description="Helical" evidence="24">
    <location>
        <begin position="838"/>
        <end position="855"/>
    </location>
</feature>
<accession>A0AA39Z9M0</accession>
<dbReference type="Pfam" id="PF05222">
    <property type="entry name" value="AlaDh_PNT_N"/>
    <property type="match status" value="1"/>
</dbReference>
<keyword evidence="13" id="KW-1278">Translocase</keyword>
<evidence type="ECO:0000256" key="16">
    <source>
        <dbReference type="ARBA" id="ARBA00023027"/>
    </source>
</evidence>
<dbReference type="InterPro" id="IPR034300">
    <property type="entry name" value="PNTB-like"/>
</dbReference>
<keyword evidence="17" id="KW-0496">Mitochondrion</keyword>
<feature type="transmembrane region" description="Helical" evidence="24">
    <location>
        <begin position="707"/>
        <end position="727"/>
    </location>
</feature>
<comment type="catalytic activity">
    <reaction evidence="19">
        <text>NAD(+) + NADPH + H(+)(in) = NADH + NADP(+) + H(+)(out)</text>
        <dbReference type="Rhea" id="RHEA:47992"/>
        <dbReference type="ChEBI" id="CHEBI:15378"/>
        <dbReference type="ChEBI" id="CHEBI:57540"/>
        <dbReference type="ChEBI" id="CHEBI:57783"/>
        <dbReference type="ChEBI" id="CHEBI:57945"/>
        <dbReference type="ChEBI" id="CHEBI:58349"/>
        <dbReference type="EC" id="7.1.1.1"/>
    </reaction>
</comment>
<keyword evidence="18 24" id="KW-0472">Membrane</keyword>
<dbReference type="EC" id="7.1.1.1" evidence="5"/>
<evidence type="ECO:0000256" key="6">
    <source>
        <dbReference type="ARBA" id="ARBA00022475"/>
    </source>
</evidence>
<dbReference type="InterPro" id="IPR008142">
    <property type="entry name" value="AlaDH/PNT_CS1"/>
</dbReference>
<dbReference type="Pfam" id="PF02233">
    <property type="entry name" value="PNTB"/>
    <property type="match status" value="1"/>
</dbReference>
<dbReference type="GO" id="GO:0016491">
    <property type="term" value="F:oxidoreductase activity"/>
    <property type="evidence" value="ECO:0007669"/>
    <property type="project" value="InterPro"/>
</dbReference>
<keyword evidence="28" id="KW-1185">Reference proteome</keyword>
<organism evidence="27 28">
    <name type="scientific">Cercophora samala</name>
    <dbReference type="NCBI Taxonomy" id="330535"/>
    <lineage>
        <taxon>Eukaryota</taxon>
        <taxon>Fungi</taxon>
        <taxon>Dikarya</taxon>
        <taxon>Ascomycota</taxon>
        <taxon>Pezizomycotina</taxon>
        <taxon>Sordariomycetes</taxon>
        <taxon>Sordariomycetidae</taxon>
        <taxon>Sordariales</taxon>
        <taxon>Lasiosphaeriaceae</taxon>
        <taxon>Cercophora</taxon>
    </lineage>
</organism>
<dbReference type="CDD" id="cd05304">
    <property type="entry name" value="Rubrum_tdh"/>
    <property type="match status" value="1"/>
</dbReference>
<dbReference type="NCBIfam" id="NF006942">
    <property type="entry name" value="PRK09424.1"/>
    <property type="match status" value="1"/>
</dbReference>
<dbReference type="SMART" id="SM01002">
    <property type="entry name" value="AlaDh_PNT_C"/>
    <property type="match status" value="1"/>
</dbReference>
<evidence type="ECO:0000256" key="18">
    <source>
        <dbReference type="ARBA" id="ARBA00023136"/>
    </source>
</evidence>
<evidence type="ECO:0000256" key="19">
    <source>
        <dbReference type="ARBA" id="ARBA00048202"/>
    </source>
</evidence>
<dbReference type="PANTHER" id="PTHR10160:SF19">
    <property type="entry name" value="PROTON-TRANSLOCATING NAD(P)(+) TRANSHYDROGENASE"/>
    <property type="match status" value="1"/>
</dbReference>
<feature type="transmembrane region" description="Helical" evidence="24">
    <location>
        <begin position="617"/>
        <end position="637"/>
    </location>
</feature>
<evidence type="ECO:0000256" key="10">
    <source>
        <dbReference type="ARBA" id="ARBA00022792"/>
    </source>
</evidence>
<dbReference type="InterPro" id="IPR007698">
    <property type="entry name" value="AlaDH/PNT_NAD(H)-bd"/>
</dbReference>
<dbReference type="Gene3D" id="3.40.50.1220">
    <property type="entry name" value="TPP-binding domain"/>
    <property type="match status" value="1"/>
</dbReference>
<evidence type="ECO:0000256" key="9">
    <source>
        <dbReference type="ARBA" id="ARBA00022741"/>
    </source>
</evidence>
<evidence type="ECO:0000256" key="21">
    <source>
        <dbReference type="ARBA" id="ARBA00061558"/>
    </source>
</evidence>
<comment type="caution">
    <text evidence="27">The sequence shown here is derived from an EMBL/GenBank/DDBJ whole genome shotgun (WGS) entry which is preliminary data.</text>
</comment>